<evidence type="ECO:0000313" key="2">
    <source>
        <dbReference type="Proteomes" id="UP000266385"/>
    </source>
</evidence>
<evidence type="ECO:0000313" key="1">
    <source>
        <dbReference type="EMBL" id="RIJ27221.1"/>
    </source>
</evidence>
<gene>
    <name evidence="1" type="ORF">D1223_14840</name>
</gene>
<dbReference type="InterPro" id="IPR046606">
    <property type="entry name" value="DUF6665"/>
</dbReference>
<dbReference type="AlphaFoldDB" id="A0A399R9U8"/>
<dbReference type="Proteomes" id="UP000266385">
    <property type="component" value="Unassembled WGS sequence"/>
</dbReference>
<accession>A0A399R9U8</accession>
<reference evidence="1 2" key="1">
    <citation type="submission" date="2018-08" db="EMBL/GenBank/DDBJ databases">
        <title>Henriciella mobilis sp. nov., isolated from seawater.</title>
        <authorList>
            <person name="Cheng H."/>
            <person name="Wu Y.-H."/>
            <person name="Xu X.-W."/>
            <person name="Guo L.-L."/>
        </authorList>
    </citation>
    <scope>NUCLEOTIDE SEQUENCE [LARGE SCALE GENOMIC DNA]</scope>
    <source>
        <strain evidence="1 2">JN25</strain>
    </source>
</reference>
<keyword evidence="2" id="KW-1185">Reference proteome</keyword>
<protein>
    <submittedName>
        <fullName evidence="1">Uncharacterized protein</fullName>
    </submittedName>
</protein>
<organism evidence="1 2">
    <name type="scientific">Henriciella mobilis</name>
    <dbReference type="NCBI Taxonomy" id="2305467"/>
    <lineage>
        <taxon>Bacteria</taxon>
        <taxon>Pseudomonadati</taxon>
        <taxon>Pseudomonadota</taxon>
        <taxon>Alphaproteobacteria</taxon>
        <taxon>Hyphomonadales</taxon>
        <taxon>Hyphomonadaceae</taxon>
        <taxon>Henriciella</taxon>
    </lineage>
</organism>
<dbReference type="Pfam" id="PF20370">
    <property type="entry name" value="DUF6665"/>
    <property type="match status" value="1"/>
</dbReference>
<comment type="caution">
    <text evidence="1">The sequence shown here is derived from an EMBL/GenBank/DDBJ whole genome shotgun (WGS) entry which is preliminary data.</text>
</comment>
<name>A0A399R9U8_9PROT</name>
<dbReference type="RefSeq" id="WP_119377333.1">
    <property type="nucleotide sequence ID" value="NZ_QWFX01000014.1"/>
</dbReference>
<dbReference type="EMBL" id="QWFX01000014">
    <property type="protein sequence ID" value="RIJ27221.1"/>
    <property type="molecule type" value="Genomic_DNA"/>
</dbReference>
<proteinExistence type="predicted"/>
<sequence length="113" mass="12486">MRTFTRVQSAEAKSSLEAEVAAEKAAALGRAGRAIETALLRLEYPDDQTAREDLLLDAAEAVQAYFLQRELNGLRDQRDIIQAFAIPRAVLNRIGIVRRRPVSASAKKAEHAK</sequence>